<accession>A0A8H4AZZ7</accession>
<organism evidence="1 2">
    <name type="scientific">Gigaspora margarita</name>
    <dbReference type="NCBI Taxonomy" id="4874"/>
    <lineage>
        <taxon>Eukaryota</taxon>
        <taxon>Fungi</taxon>
        <taxon>Fungi incertae sedis</taxon>
        <taxon>Mucoromycota</taxon>
        <taxon>Glomeromycotina</taxon>
        <taxon>Glomeromycetes</taxon>
        <taxon>Diversisporales</taxon>
        <taxon>Gigasporaceae</taxon>
        <taxon>Gigaspora</taxon>
    </lineage>
</organism>
<comment type="caution">
    <text evidence="1">The sequence shown here is derived from an EMBL/GenBank/DDBJ whole genome shotgun (WGS) entry which is preliminary data.</text>
</comment>
<keyword evidence="2" id="KW-1185">Reference proteome</keyword>
<dbReference type="AlphaFoldDB" id="A0A8H4AZZ7"/>
<dbReference type="Proteomes" id="UP000439903">
    <property type="component" value="Unassembled WGS sequence"/>
</dbReference>
<gene>
    <name evidence="1" type="ORF">F8M41_025803</name>
</gene>
<name>A0A8H4AZZ7_GIGMA</name>
<dbReference type="EMBL" id="WTPW01000095">
    <property type="protein sequence ID" value="KAF0548790.1"/>
    <property type="molecule type" value="Genomic_DNA"/>
</dbReference>
<protein>
    <submittedName>
        <fullName evidence="1">Uncharacterized protein</fullName>
    </submittedName>
</protein>
<evidence type="ECO:0000313" key="1">
    <source>
        <dbReference type="EMBL" id="KAF0548790.1"/>
    </source>
</evidence>
<sequence length="103" mass="12446">MDNHFVFLINRFWAFVELESVKLELPNEIHWTWSRFMYDFNSFCETFSRDSMDIVKDEKTAFEWDMNTLVILEIRCSIKIETIFFLKKDGGCAIAHKFPVHRE</sequence>
<reference evidence="1 2" key="1">
    <citation type="journal article" date="2019" name="Environ. Microbiol.">
        <title>At the nexus of three kingdoms: the genome of the mycorrhizal fungus Gigaspora margarita provides insights into plant, endobacterial and fungal interactions.</title>
        <authorList>
            <person name="Venice F."/>
            <person name="Ghignone S."/>
            <person name="Salvioli di Fossalunga A."/>
            <person name="Amselem J."/>
            <person name="Novero M."/>
            <person name="Xianan X."/>
            <person name="Sedzielewska Toro K."/>
            <person name="Morin E."/>
            <person name="Lipzen A."/>
            <person name="Grigoriev I.V."/>
            <person name="Henrissat B."/>
            <person name="Martin F.M."/>
            <person name="Bonfante P."/>
        </authorList>
    </citation>
    <scope>NUCLEOTIDE SEQUENCE [LARGE SCALE GENOMIC DNA]</scope>
    <source>
        <strain evidence="1 2">BEG34</strain>
    </source>
</reference>
<evidence type="ECO:0000313" key="2">
    <source>
        <dbReference type="Proteomes" id="UP000439903"/>
    </source>
</evidence>
<proteinExistence type="predicted"/>